<dbReference type="EMBL" id="FZPD01000003">
    <property type="protein sequence ID" value="SNT04790.1"/>
    <property type="molecule type" value="Genomic_DNA"/>
</dbReference>
<evidence type="ECO:0000259" key="3">
    <source>
        <dbReference type="Pfam" id="PF11954"/>
    </source>
</evidence>
<keyword evidence="5" id="KW-1185">Reference proteome</keyword>
<protein>
    <submittedName>
        <fullName evidence="4">CubicO group peptidase, beta-lactamase class C family</fullName>
    </submittedName>
</protein>
<dbReference type="InterPro" id="IPR021860">
    <property type="entry name" value="Peptidase_S12_Pab87-rel_C"/>
</dbReference>
<dbReference type="InterPro" id="IPR012338">
    <property type="entry name" value="Beta-lactam/transpept-like"/>
</dbReference>
<dbReference type="Gene3D" id="3.40.710.10">
    <property type="entry name" value="DD-peptidase/beta-lactamase superfamily"/>
    <property type="match status" value="1"/>
</dbReference>
<dbReference type="InterPro" id="IPR001466">
    <property type="entry name" value="Beta-lactam-related"/>
</dbReference>
<name>A0A239JG38_EKHLU</name>
<evidence type="ECO:0000256" key="1">
    <source>
        <dbReference type="SAM" id="SignalP"/>
    </source>
</evidence>
<keyword evidence="1" id="KW-0732">Signal</keyword>
<dbReference type="PANTHER" id="PTHR46825:SF15">
    <property type="entry name" value="BETA-LACTAMASE-RELATED DOMAIN-CONTAINING PROTEIN"/>
    <property type="match status" value="1"/>
</dbReference>
<feature type="signal peptide" evidence="1">
    <location>
        <begin position="1"/>
        <end position="20"/>
    </location>
</feature>
<dbReference type="AlphaFoldDB" id="A0A239JG38"/>
<evidence type="ECO:0000259" key="2">
    <source>
        <dbReference type="Pfam" id="PF00144"/>
    </source>
</evidence>
<evidence type="ECO:0000313" key="5">
    <source>
        <dbReference type="Proteomes" id="UP000198393"/>
    </source>
</evidence>
<gene>
    <name evidence="4" type="ORF">SAMN05421640_2155</name>
</gene>
<accession>A0A239JG38</accession>
<feature type="domain" description="Beta-lactamase-related" evidence="2">
    <location>
        <begin position="25"/>
        <end position="357"/>
    </location>
</feature>
<feature type="domain" description="Peptidase S12 Pab87-related C-terminal" evidence="3">
    <location>
        <begin position="401"/>
        <end position="500"/>
    </location>
</feature>
<dbReference type="PANTHER" id="PTHR46825">
    <property type="entry name" value="D-ALANYL-D-ALANINE-CARBOXYPEPTIDASE/ENDOPEPTIDASE AMPH"/>
    <property type="match status" value="1"/>
</dbReference>
<dbReference type="Pfam" id="PF00144">
    <property type="entry name" value="Beta-lactamase"/>
    <property type="match status" value="1"/>
</dbReference>
<dbReference type="SUPFAM" id="SSF56601">
    <property type="entry name" value="beta-lactamase/transpeptidase-like"/>
    <property type="match status" value="1"/>
</dbReference>
<dbReference type="InterPro" id="IPR050491">
    <property type="entry name" value="AmpC-like"/>
</dbReference>
<dbReference type="Proteomes" id="UP000198393">
    <property type="component" value="Unassembled WGS sequence"/>
</dbReference>
<dbReference type="RefSeq" id="WP_089356865.1">
    <property type="nucleotide sequence ID" value="NZ_FZPD01000003.1"/>
</dbReference>
<dbReference type="OrthoDB" id="1522765at2"/>
<feature type="chain" id="PRO_5012059876" evidence="1">
    <location>
        <begin position="21"/>
        <end position="506"/>
    </location>
</feature>
<dbReference type="Pfam" id="PF11954">
    <property type="entry name" value="DUF3471"/>
    <property type="match status" value="1"/>
</dbReference>
<evidence type="ECO:0000313" key="4">
    <source>
        <dbReference type="EMBL" id="SNT04790.1"/>
    </source>
</evidence>
<proteinExistence type="predicted"/>
<organism evidence="4 5">
    <name type="scientific">Ekhidna lutea</name>
    <dbReference type="NCBI Taxonomy" id="447679"/>
    <lineage>
        <taxon>Bacteria</taxon>
        <taxon>Pseudomonadati</taxon>
        <taxon>Bacteroidota</taxon>
        <taxon>Cytophagia</taxon>
        <taxon>Cytophagales</taxon>
        <taxon>Reichenbachiellaceae</taxon>
        <taxon>Ekhidna</taxon>
    </lineage>
</organism>
<sequence>MKKLLSITLLFFFLSTYAQVDVKAIDKYIEQARKDWDVPGMSVGVVKDGKVVLSKGYGVKELGKSDKVDDNTLFAIASNSKAFVASCIAKLVEEGKLSWKDKVRDYLPYFTLYGDEYISSMVTVEDLLCHRVGLGTFSGDVIWYKSEKSPEEIIKRAAHVPKAFEFRDGYGYSNLMFITAGEVIRTITGEPWENYVKTNFMEPLGMSNTVISVNDLNDNVATPHKPTIDRGTEVSEWASWDAPSAAGGIISSSTDMAKWMMMNLNGGEWNGITYIDKEQQNLLWTPHANFKISEQSKESLPGVHFRGYGLGWSLMDYHGNLVVSHGGGYDGMYSRVVMVPDQELGIVVLTNSMEGISSPLAMYIVNQFIQKDMRDWSAEYLERARSRNGHKEEVEERRTARVMDTKPALTQEEMIGTYNDPMYGDITISEKDGNLRIEFQDAPELGASLTHWHYDTYQINWDEEHAWFDFGTVSFEMDNNLKVEGIEFDVPNGDIFFHELHPKRVY</sequence>
<reference evidence="4 5" key="1">
    <citation type="submission" date="2017-06" db="EMBL/GenBank/DDBJ databases">
        <authorList>
            <person name="Kim H.J."/>
            <person name="Triplett B.A."/>
        </authorList>
    </citation>
    <scope>NUCLEOTIDE SEQUENCE [LARGE SCALE GENOMIC DNA]</scope>
    <source>
        <strain evidence="4 5">DSM 19307</strain>
    </source>
</reference>
<dbReference type="Gene3D" id="2.40.128.600">
    <property type="match status" value="1"/>
</dbReference>